<dbReference type="EMBL" id="CP003156">
    <property type="protein sequence ID" value="AEV32829.1"/>
    <property type="molecule type" value="Genomic_DNA"/>
</dbReference>
<keyword evidence="2" id="KW-1185">Reference proteome</keyword>
<sequence>MKLKFITILCFSYSMAIAQSYELNYRDWDTASPYEYWLTLNYSEEPNIVTLTDSLEQDGYLTIEGTISDYRDSALQTLIWRLDPRDSSQMEPYVPDESGYFKLNFDLGTILLQFTLQGSFKTQYLLISANVAKKISYELKLGRSQPFEQYLIHSKRILTVDEIESTVDCIKENFLFNQNETWNCAEGKDFYIGMSGG</sequence>
<evidence type="ECO:0000313" key="1">
    <source>
        <dbReference type="EMBL" id="AEV32829.1"/>
    </source>
</evidence>
<reference evidence="1 2" key="1">
    <citation type="journal article" date="2012" name="Stand. Genomic Sci.">
        <title>Genome sequence of the orange-pigmented seawater bacterium Owenweeksia hongkongensis type strain (UST20020801(T)).</title>
        <authorList>
            <person name="Riedel T."/>
            <person name="Held B."/>
            <person name="Nolan M."/>
            <person name="Lucas S."/>
            <person name="Lapidus A."/>
            <person name="Tice H."/>
            <person name="Del Rio T.G."/>
            <person name="Cheng J.F."/>
            <person name="Han C."/>
            <person name="Tapia R."/>
            <person name="Goodwin L.A."/>
            <person name="Pitluck S."/>
            <person name="Liolios K."/>
            <person name="Mavromatis K."/>
            <person name="Pagani I."/>
            <person name="Ivanova N."/>
            <person name="Mikhailova N."/>
            <person name="Pati A."/>
            <person name="Chen A."/>
            <person name="Palaniappan K."/>
            <person name="Rohde M."/>
            <person name="Tindall B.J."/>
            <person name="Detter J.C."/>
            <person name="Goker M."/>
            <person name="Woyke T."/>
            <person name="Bristow J."/>
            <person name="Eisen J.A."/>
            <person name="Markowitz V."/>
            <person name="Hugenholtz P."/>
            <person name="Klenk H.P."/>
            <person name="Kyrpides N.C."/>
        </authorList>
    </citation>
    <scope>NUCLEOTIDE SEQUENCE</scope>
    <source>
        <strain evidence="2">DSM 17368 / JCM 12287 / NRRL B-23963</strain>
    </source>
</reference>
<proteinExistence type="predicted"/>
<accession>G8R1Q3</accession>
<protein>
    <submittedName>
        <fullName evidence="1">Uncharacterized protein</fullName>
    </submittedName>
</protein>
<name>G8R1Q3_OWEHD</name>
<dbReference type="RefSeq" id="WP_014202185.1">
    <property type="nucleotide sequence ID" value="NC_016599.1"/>
</dbReference>
<dbReference type="Proteomes" id="UP000005631">
    <property type="component" value="Chromosome"/>
</dbReference>
<organism evidence="1 2">
    <name type="scientific">Owenweeksia hongkongensis (strain DSM 17368 / CIP 108786 / JCM 12287 / NRRL B-23963 / UST20020801)</name>
    <dbReference type="NCBI Taxonomy" id="926562"/>
    <lineage>
        <taxon>Bacteria</taxon>
        <taxon>Pseudomonadati</taxon>
        <taxon>Bacteroidota</taxon>
        <taxon>Flavobacteriia</taxon>
        <taxon>Flavobacteriales</taxon>
        <taxon>Owenweeksiaceae</taxon>
        <taxon>Owenweeksia</taxon>
    </lineage>
</organism>
<evidence type="ECO:0000313" key="2">
    <source>
        <dbReference type="Proteomes" id="UP000005631"/>
    </source>
</evidence>
<dbReference type="AlphaFoldDB" id="G8R1Q3"/>
<dbReference type="STRING" id="926562.Oweho_1849"/>
<dbReference type="HOGENOM" id="CLU_1382929_0_0_10"/>
<gene>
    <name evidence="1" type="ordered locus">Oweho_1849</name>
</gene>
<dbReference type="KEGG" id="oho:Oweho_1849"/>